<evidence type="ECO:0000313" key="1">
    <source>
        <dbReference type="EMBL" id="ODN41155.1"/>
    </source>
</evidence>
<name>A0ABX3A121_9GAMM</name>
<organism evidence="1 2">
    <name type="scientific">Piscirickettsia litoralis</name>
    <dbReference type="NCBI Taxonomy" id="1891921"/>
    <lineage>
        <taxon>Bacteria</taxon>
        <taxon>Pseudomonadati</taxon>
        <taxon>Pseudomonadota</taxon>
        <taxon>Gammaproteobacteria</taxon>
        <taxon>Thiotrichales</taxon>
        <taxon>Piscirickettsiaceae</taxon>
        <taxon>Piscirickettsia</taxon>
    </lineage>
</organism>
<evidence type="ECO:0000313" key="2">
    <source>
        <dbReference type="Proteomes" id="UP000094329"/>
    </source>
</evidence>
<dbReference type="InterPro" id="IPR008861">
    <property type="entry name" value="GpX-like"/>
</dbReference>
<accession>A0ABX3A121</accession>
<dbReference type="RefSeq" id="WP_069314428.1">
    <property type="nucleotide sequence ID" value="NZ_MDTU01000006.1"/>
</dbReference>
<sequence length="69" mass="7799">MAQIYKTKSNNVVDEICYQFYGERSDALDAVFKSNPTLSSYGTHLPAELTLILPDLPEAQTEETQQLFN</sequence>
<gene>
    <name evidence="1" type="ORF">BGC07_17935</name>
</gene>
<protein>
    <recommendedName>
        <fullName evidence="3">Phage tail protein</fullName>
    </recommendedName>
</protein>
<comment type="caution">
    <text evidence="1">The sequence shown here is derived from an EMBL/GenBank/DDBJ whole genome shotgun (WGS) entry which is preliminary data.</text>
</comment>
<dbReference type="Pfam" id="PF05489">
    <property type="entry name" value="Phage_tail_X"/>
    <property type="match status" value="1"/>
</dbReference>
<reference evidence="1 2" key="1">
    <citation type="submission" date="2016-08" db="EMBL/GenBank/DDBJ databases">
        <title>Draft genome sequence of Candidatus Piscirickettsia litoralis, from seawater.</title>
        <authorList>
            <person name="Wan X."/>
            <person name="Lee A.J."/>
            <person name="Hou S."/>
            <person name="Donachie S.P."/>
        </authorList>
    </citation>
    <scope>NUCLEOTIDE SEQUENCE [LARGE SCALE GENOMIC DNA]</scope>
    <source>
        <strain evidence="1 2">Y2</strain>
    </source>
</reference>
<dbReference type="Proteomes" id="UP000094329">
    <property type="component" value="Unassembled WGS sequence"/>
</dbReference>
<dbReference type="EMBL" id="MDTU01000006">
    <property type="protein sequence ID" value="ODN41155.1"/>
    <property type="molecule type" value="Genomic_DNA"/>
</dbReference>
<proteinExistence type="predicted"/>
<evidence type="ECO:0008006" key="3">
    <source>
        <dbReference type="Google" id="ProtNLM"/>
    </source>
</evidence>
<keyword evidence="2" id="KW-1185">Reference proteome</keyword>